<evidence type="ECO:0000313" key="2">
    <source>
        <dbReference type="Proteomes" id="UP000696485"/>
    </source>
</evidence>
<gene>
    <name evidence="1" type="ORF">BG006_003648</name>
</gene>
<comment type="caution">
    <text evidence="1">The sequence shown here is derived from an EMBL/GenBank/DDBJ whole genome shotgun (WGS) entry which is preliminary data.</text>
</comment>
<keyword evidence="2" id="KW-1185">Reference proteome</keyword>
<accession>A0A9P5VG29</accession>
<sequence length="68" mass="7563">MDFTFKHGGLLMEAFIDSKCASSRLPSKDCEIQKRLKIELDRPDLTVMVGKSEIAFGEITGLAKEKST</sequence>
<reference evidence="1" key="1">
    <citation type="journal article" date="2020" name="Fungal Divers.">
        <title>Resolving the Mortierellaceae phylogeny through synthesis of multi-gene phylogenetics and phylogenomics.</title>
        <authorList>
            <person name="Vandepol N."/>
            <person name="Liber J."/>
            <person name="Desiro A."/>
            <person name="Na H."/>
            <person name="Kennedy M."/>
            <person name="Barry K."/>
            <person name="Grigoriev I.V."/>
            <person name="Miller A.N."/>
            <person name="O'Donnell K."/>
            <person name="Stajich J.E."/>
            <person name="Bonito G."/>
        </authorList>
    </citation>
    <scope>NUCLEOTIDE SEQUENCE</scope>
    <source>
        <strain evidence="1">NVP1</strain>
    </source>
</reference>
<protein>
    <submittedName>
        <fullName evidence="1">Uncharacterized protein</fullName>
    </submittedName>
</protein>
<name>A0A9P5VG29_9FUNG</name>
<proteinExistence type="predicted"/>
<dbReference type="EMBL" id="JAAAUY010002023">
    <property type="protein sequence ID" value="KAF9316136.1"/>
    <property type="molecule type" value="Genomic_DNA"/>
</dbReference>
<dbReference type="Proteomes" id="UP000696485">
    <property type="component" value="Unassembled WGS sequence"/>
</dbReference>
<evidence type="ECO:0000313" key="1">
    <source>
        <dbReference type="EMBL" id="KAF9316136.1"/>
    </source>
</evidence>
<organism evidence="1 2">
    <name type="scientific">Podila minutissima</name>
    <dbReference type="NCBI Taxonomy" id="64525"/>
    <lineage>
        <taxon>Eukaryota</taxon>
        <taxon>Fungi</taxon>
        <taxon>Fungi incertae sedis</taxon>
        <taxon>Mucoromycota</taxon>
        <taxon>Mortierellomycotina</taxon>
        <taxon>Mortierellomycetes</taxon>
        <taxon>Mortierellales</taxon>
        <taxon>Mortierellaceae</taxon>
        <taxon>Podila</taxon>
    </lineage>
</organism>
<dbReference type="AlphaFoldDB" id="A0A9P5VG29"/>